<keyword evidence="1" id="KW-0812">Transmembrane</keyword>
<keyword evidence="1" id="KW-1133">Transmembrane helix</keyword>
<feature type="transmembrane region" description="Helical" evidence="1">
    <location>
        <begin position="92"/>
        <end position="110"/>
    </location>
</feature>
<evidence type="ECO:0000313" key="2">
    <source>
        <dbReference type="EMBL" id="SSX19023.1"/>
    </source>
</evidence>
<dbReference type="EMBL" id="UFQT01000051">
    <property type="protein sequence ID" value="SSX19023.1"/>
    <property type="molecule type" value="Genomic_DNA"/>
</dbReference>
<feature type="transmembrane region" description="Helical" evidence="1">
    <location>
        <begin position="155"/>
        <end position="180"/>
    </location>
</feature>
<dbReference type="AlphaFoldDB" id="A0A336LQS3"/>
<protein>
    <submittedName>
        <fullName evidence="2">CSON011692 protein</fullName>
    </submittedName>
</protein>
<reference evidence="2" key="1">
    <citation type="submission" date="2018-07" db="EMBL/GenBank/DDBJ databases">
        <authorList>
            <person name="Quirk P.G."/>
            <person name="Krulwich T.A."/>
        </authorList>
    </citation>
    <scope>NUCLEOTIDE SEQUENCE</scope>
</reference>
<dbReference type="VEuPathDB" id="VectorBase:CSON011692"/>
<name>A0A336LQS3_CULSO</name>
<evidence type="ECO:0000256" key="1">
    <source>
        <dbReference type="SAM" id="Phobius"/>
    </source>
</evidence>
<feature type="transmembrane region" description="Helical" evidence="1">
    <location>
        <begin position="122"/>
        <end position="143"/>
    </location>
</feature>
<organism evidence="2">
    <name type="scientific">Culicoides sonorensis</name>
    <name type="common">Biting midge</name>
    <dbReference type="NCBI Taxonomy" id="179676"/>
    <lineage>
        <taxon>Eukaryota</taxon>
        <taxon>Metazoa</taxon>
        <taxon>Ecdysozoa</taxon>
        <taxon>Arthropoda</taxon>
        <taxon>Hexapoda</taxon>
        <taxon>Insecta</taxon>
        <taxon>Pterygota</taxon>
        <taxon>Neoptera</taxon>
        <taxon>Endopterygota</taxon>
        <taxon>Diptera</taxon>
        <taxon>Nematocera</taxon>
        <taxon>Chironomoidea</taxon>
        <taxon>Ceratopogonidae</taxon>
        <taxon>Ceratopogoninae</taxon>
        <taxon>Culicoides</taxon>
        <taxon>Monoculicoides</taxon>
    </lineage>
</organism>
<accession>A0A336LQS3</accession>
<gene>
    <name evidence="2" type="primary">CSON011692</name>
</gene>
<keyword evidence="1" id="KW-0472">Membrane</keyword>
<sequence>MKSKLTFSCTNSYFFVFNLLRSIEETFYILINKFIQKKEIFHFNMVYLEDLKTCNKWCCCIDLRVGNIITCILNTVVYLYLTFSELMDNYPLVRWFFAVIIVVQNTLLIVGTIKANSLVLKIYLWASVCIWVVKAFLFIKLLITTPIQVGYADHIFYFLYYLLILFLEAYFFCCVNSYYLKIAEKEESMV</sequence>
<proteinExistence type="predicted"/>
<feature type="transmembrane region" description="Helical" evidence="1">
    <location>
        <begin position="61"/>
        <end position="80"/>
    </location>
</feature>